<evidence type="ECO:0000313" key="4">
    <source>
        <dbReference type="Proteomes" id="UP000735302"/>
    </source>
</evidence>
<feature type="domain" description="Ig-like" evidence="2">
    <location>
        <begin position="313"/>
        <end position="403"/>
    </location>
</feature>
<dbReference type="InterPro" id="IPR013783">
    <property type="entry name" value="Ig-like_fold"/>
</dbReference>
<dbReference type="InterPro" id="IPR007110">
    <property type="entry name" value="Ig-like_dom"/>
</dbReference>
<dbReference type="Gene3D" id="3.10.100.10">
    <property type="entry name" value="Mannose-Binding Protein A, subunit A"/>
    <property type="match status" value="1"/>
</dbReference>
<dbReference type="PANTHER" id="PTHR45889">
    <property type="entry name" value="IG-LIKE DOMAIN-CONTAINING PROTEIN"/>
    <property type="match status" value="1"/>
</dbReference>
<evidence type="ECO:0000259" key="2">
    <source>
        <dbReference type="PROSITE" id="PS50835"/>
    </source>
</evidence>
<sequence>MVFHNGDDVILPQQGDLRLSGSPGSQAAGGGARTHDSMVHTDLRTGSLSSIPLTLRAVDALFAFDVTLSVKYSNNSVPGLQGPTAFMECSWFYSGMEYPVSVTFSSPSGQAIYTYSIGNPFLNCVTPEDGWIDNRMTASPVNASISSITLTLSNLQCADEGRYKCEVTNGVDGRIQPPVVKQQLVTLAVPPSPPEVVFISSDPSEGILEHDQIQVSCRASTGSRGKGRLHWRRYRADGPVDLQATDPRITVSKSDNNCVETIESTLTYVVNRTDQELFIVCFVTNEDFAPSAPPVCEDRLLCDKTQRLRVHYPVSDSSMVLIHEPKDVYEGGSITLSCRADGFPKPDIIWSKDNETLQGVSDDFGGSQLVLSNLAGYRDSGLYKCTATNTVREVVYSASKEVNLIVSSPPAPITAPSTMQLPSRNPAAKRFGKMAYIGFALASLLSLAMAEHPTTCPPGYKQYDDHCFVLLSEALTFFEATVACDIIDGKLVEMVSPEEQARVERYLSTVKAAVSTNIWIGATDLQEEGFWRCLTSD</sequence>
<dbReference type="Gene3D" id="2.60.40.10">
    <property type="entry name" value="Immunoglobulins"/>
    <property type="match status" value="3"/>
</dbReference>
<feature type="domain" description="Ig-like" evidence="2">
    <location>
        <begin position="90"/>
        <end position="181"/>
    </location>
</feature>
<dbReference type="InterPro" id="IPR016186">
    <property type="entry name" value="C-type_lectin-like/link_sf"/>
</dbReference>
<dbReference type="EMBL" id="BLXT01000592">
    <property type="protein sequence ID" value="GFN78692.1"/>
    <property type="molecule type" value="Genomic_DNA"/>
</dbReference>
<dbReference type="InterPro" id="IPR016187">
    <property type="entry name" value="CTDL_fold"/>
</dbReference>
<dbReference type="PANTHER" id="PTHR45889:SF8">
    <property type="entry name" value="IG-LIKE DOMAIN-CONTAINING PROTEIN"/>
    <property type="match status" value="1"/>
</dbReference>
<dbReference type="PROSITE" id="PS50835">
    <property type="entry name" value="IG_LIKE"/>
    <property type="match status" value="3"/>
</dbReference>
<dbReference type="SMART" id="SM00408">
    <property type="entry name" value="IGc2"/>
    <property type="match status" value="2"/>
</dbReference>
<organism evidence="3 4">
    <name type="scientific">Plakobranchus ocellatus</name>
    <dbReference type="NCBI Taxonomy" id="259542"/>
    <lineage>
        <taxon>Eukaryota</taxon>
        <taxon>Metazoa</taxon>
        <taxon>Spiralia</taxon>
        <taxon>Lophotrochozoa</taxon>
        <taxon>Mollusca</taxon>
        <taxon>Gastropoda</taxon>
        <taxon>Heterobranchia</taxon>
        <taxon>Euthyneura</taxon>
        <taxon>Panpulmonata</taxon>
        <taxon>Sacoglossa</taxon>
        <taxon>Placobranchoidea</taxon>
        <taxon>Plakobranchidae</taxon>
        <taxon>Plakobranchus</taxon>
    </lineage>
</organism>
<proteinExistence type="predicted"/>
<dbReference type="InterPro" id="IPR003599">
    <property type="entry name" value="Ig_sub"/>
</dbReference>
<protein>
    <submittedName>
        <fullName evidence="3">Cell adhesion molecule 3</fullName>
    </submittedName>
</protein>
<dbReference type="SMART" id="SM00409">
    <property type="entry name" value="IG"/>
    <property type="match status" value="2"/>
</dbReference>
<dbReference type="SMART" id="SM00406">
    <property type="entry name" value="IGv"/>
    <property type="match status" value="1"/>
</dbReference>
<feature type="non-terminal residue" evidence="3">
    <location>
        <position position="537"/>
    </location>
</feature>
<dbReference type="Pfam" id="PF13927">
    <property type="entry name" value="Ig_3"/>
    <property type="match status" value="1"/>
</dbReference>
<gene>
    <name evidence="3" type="ORF">PoB_000519800</name>
</gene>
<feature type="region of interest" description="Disordered" evidence="1">
    <location>
        <begin position="12"/>
        <end position="36"/>
    </location>
</feature>
<dbReference type="InterPro" id="IPR036179">
    <property type="entry name" value="Ig-like_dom_sf"/>
</dbReference>
<evidence type="ECO:0000313" key="3">
    <source>
        <dbReference type="EMBL" id="GFN78692.1"/>
    </source>
</evidence>
<name>A0AAV3Y862_9GAST</name>
<dbReference type="Proteomes" id="UP000735302">
    <property type="component" value="Unassembled WGS sequence"/>
</dbReference>
<dbReference type="AlphaFoldDB" id="A0AAV3Y862"/>
<dbReference type="SUPFAM" id="SSF48726">
    <property type="entry name" value="Immunoglobulin"/>
    <property type="match status" value="3"/>
</dbReference>
<comment type="caution">
    <text evidence="3">The sequence shown here is derived from an EMBL/GenBank/DDBJ whole genome shotgun (WGS) entry which is preliminary data.</text>
</comment>
<dbReference type="InterPro" id="IPR003598">
    <property type="entry name" value="Ig_sub2"/>
</dbReference>
<evidence type="ECO:0000256" key="1">
    <source>
        <dbReference type="SAM" id="MobiDB-lite"/>
    </source>
</evidence>
<dbReference type="CDD" id="cd00096">
    <property type="entry name" value="Ig"/>
    <property type="match status" value="2"/>
</dbReference>
<dbReference type="InterPro" id="IPR013106">
    <property type="entry name" value="Ig_V-set"/>
</dbReference>
<feature type="domain" description="Ig-like" evidence="2">
    <location>
        <begin position="194"/>
        <end position="285"/>
    </location>
</feature>
<dbReference type="SUPFAM" id="SSF56436">
    <property type="entry name" value="C-type lectin-like"/>
    <property type="match status" value="1"/>
</dbReference>
<reference evidence="3 4" key="1">
    <citation type="journal article" date="2021" name="Elife">
        <title>Chloroplast acquisition without the gene transfer in kleptoplastic sea slugs, Plakobranchus ocellatus.</title>
        <authorList>
            <person name="Maeda T."/>
            <person name="Takahashi S."/>
            <person name="Yoshida T."/>
            <person name="Shimamura S."/>
            <person name="Takaki Y."/>
            <person name="Nagai Y."/>
            <person name="Toyoda A."/>
            <person name="Suzuki Y."/>
            <person name="Arimoto A."/>
            <person name="Ishii H."/>
            <person name="Satoh N."/>
            <person name="Nishiyama T."/>
            <person name="Hasebe M."/>
            <person name="Maruyama T."/>
            <person name="Minagawa J."/>
            <person name="Obokata J."/>
            <person name="Shigenobu S."/>
        </authorList>
    </citation>
    <scope>NUCLEOTIDE SEQUENCE [LARGE SCALE GENOMIC DNA]</scope>
</reference>
<accession>A0AAV3Y862</accession>
<keyword evidence="4" id="KW-1185">Reference proteome</keyword>